<organism evidence="1 2">
    <name type="scientific">Xylaria curta</name>
    <dbReference type="NCBI Taxonomy" id="42375"/>
    <lineage>
        <taxon>Eukaryota</taxon>
        <taxon>Fungi</taxon>
        <taxon>Dikarya</taxon>
        <taxon>Ascomycota</taxon>
        <taxon>Pezizomycotina</taxon>
        <taxon>Sordariomycetes</taxon>
        <taxon>Xylariomycetidae</taxon>
        <taxon>Xylariales</taxon>
        <taxon>Xylariaceae</taxon>
        <taxon>Xylaria</taxon>
    </lineage>
</organism>
<name>A0ACC1NPU0_9PEZI</name>
<gene>
    <name evidence="1" type="ORF">NUW58_g6960</name>
</gene>
<sequence length="595" mass="66218">MRRLLISPRPSKPSSTLREDQGLGHDIEVDGIRIVATPRSPHWSAYLSTLDPEFPKTLSASLIDTPYRNLKAVPVPPRLPAWASTRRVRCNKLDLRWTAPPRECTIFFATLATALRVRGKFIHGKYKVLNTRLRCNEPPLKVADGAYAITLSGLPDDYSDGMVYGAIKANYDEPLLVVEPYQLTWKKFTTRSIRELLHDIAPVDFMTEPYEHDDGHWTACAHFKQDCDAQKAAQLIEKRSRDLPHDDVPLEADLLYTSTFKTSKEVFNHIQTRLEDHLEELGAPRMNVVCRETGTVFLGLDSPDPEEVAKCANAIEDILAGDVIEDKDGKHFWVPQLACNGPASKILKEIQQRHGVLLLPNKSKREVRYFGGSSKQMAVQEDVVRSLTADVEMRHTVDIDDAGFSWLCKTGLNLLTAVVGDKVVSLNVTSNPKKLVITGSDEEYCHVLALLEMNNVSFAVKEIRSEESCSICFTPADDPVVLGCGHTYCTECFKGLCKNGPTQADMNVTCTGAEDRCKNAIPLREIRAIADPSAFEQLLESSFSTYIARRPNQFHYCPTPDCGYCLSSGQRLGVVVVAHVPQVPAVDLPIVSCQP</sequence>
<comment type="caution">
    <text evidence="1">The sequence shown here is derived from an EMBL/GenBank/DDBJ whole genome shotgun (WGS) entry which is preliminary data.</text>
</comment>
<dbReference type="EMBL" id="JAPDGR010001691">
    <property type="protein sequence ID" value="KAJ2980373.1"/>
    <property type="molecule type" value="Genomic_DNA"/>
</dbReference>
<evidence type="ECO:0000313" key="2">
    <source>
        <dbReference type="Proteomes" id="UP001143856"/>
    </source>
</evidence>
<dbReference type="Proteomes" id="UP001143856">
    <property type="component" value="Unassembled WGS sequence"/>
</dbReference>
<keyword evidence="2" id="KW-1185">Reference proteome</keyword>
<reference evidence="1" key="1">
    <citation type="submission" date="2022-10" db="EMBL/GenBank/DDBJ databases">
        <title>Genome Sequence of Xylaria curta.</title>
        <authorList>
            <person name="Buettner E."/>
        </authorList>
    </citation>
    <scope>NUCLEOTIDE SEQUENCE</scope>
    <source>
        <strain evidence="1">Babe10</strain>
    </source>
</reference>
<protein>
    <submittedName>
        <fullName evidence="1">Uncharacterized protein</fullName>
    </submittedName>
</protein>
<proteinExistence type="predicted"/>
<accession>A0ACC1NPU0</accession>
<evidence type="ECO:0000313" key="1">
    <source>
        <dbReference type="EMBL" id="KAJ2980373.1"/>
    </source>
</evidence>